<name>A0A8J3DWB2_9BACL</name>
<reference evidence="12" key="1">
    <citation type="journal article" date="2014" name="Int. J. Syst. Evol. Microbiol.">
        <title>Complete genome sequence of Corynebacterium casei LMG S-19264T (=DSM 44701T), isolated from a smear-ripened cheese.</title>
        <authorList>
            <consortium name="US DOE Joint Genome Institute (JGI-PGF)"/>
            <person name="Walter F."/>
            <person name="Albersmeier A."/>
            <person name="Kalinowski J."/>
            <person name="Ruckert C."/>
        </authorList>
    </citation>
    <scope>NUCLEOTIDE SEQUENCE</scope>
    <source>
        <strain evidence="12">CGMCC 1.15371</strain>
    </source>
</reference>
<keyword evidence="5 10" id="KW-0548">Nucleotidyltransferase</keyword>
<dbReference type="SUPFAM" id="SSF52374">
    <property type="entry name" value="Nucleotidylyl transferase"/>
    <property type="match status" value="1"/>
</dbReference>
<evidence type="ECO:0000256" key="9">
    <source>
        <dbReference type="ARBA" id="ARBA00048721"/>
    </source>
</evidence>
<dbReference type="PANTHER" id="PTHR39321">
    <property type="entry name" value="NICOTINATE-NUCLEOTIDE ADENYLYLTRANSFERASE-RELATED"/>
    <property type="match status" value="1"/>
</dbReference>
<dbReference type="CDD" id="cd02165">
    <property type="entry name" value="NMNAT"/>
    <property type="match status" value="1"/>
</dbReference>
<evidence type="ECO:0000256" key="7">
    <source>
        <dbReference type="ARBA" id="ARBA00022840"/>
    </source>
</evidence>
<keyword evidence="13" id="KW-1185">Reference proteome</keyword>
<dbReference type="PANTHER" id="PTHR39321:SF3">
    <property type="entry name" value="PHOSPHOPANTETHEINE ADENYLYLTRANSFERASE"/>
    <property type="match status" value="1"/>
</dbReference>
<sequence length="195" mass="22384">MGLKRIGLLGGAFDPPHLGHLILASEAYAAAKLDEVWFLPSYIPPHMERKHAATVSDAEKRIAMLRLAIADNPNFDLCTVEMDRKGKSYTYDTIKHLNAAYPDAQFYFIIGADMVNDLPNWYRFAELKQQVKFLATTRAGVNIHPIEGMAIDYFDMPMIEISSTDIRSRYRSEKPWQYFLPKQVKTYIEENGLYD</sequence>
<evidence type="ECO:0000256" key="3">
    <source>
        <dbReference type="ARBA" id="ARBA00022642"/>
    </source>
</evidence>
<dbReference type="Proteomes" id="UP000628775">
    <property type="component" value="Unassembled WGS sequence"/>
</dbReference>
<dbReference type="NCBIfam" id="NF000840">
    <property type="entry name" value="PRK00071.1-3"/>
    <property type="match status" value="1"/>
</dbReference>
<organism evidence="12 13">
    <name type="scientific">Pullulanibacillus camelliae</name>
    <dbReference type="NCBI Taxonomy" id="1707096"/>
    <lineage>
        <taxon>Bacteria</taxon>
        <taxon>Bacillati</taxon>
        <taxon>Bacillota</taxon>
        <taxon>Bacilli</taxon>
        <taxon>Bacillales</taxon>
        <taxon>Sporolactobacillaceae</taxon>
        <taxon>Pullulanibacillus</taxon>
    </lineage>
</organism>
<keyword evidence="6 10" id="KW-0547">Nucleotide-binding</keyword>
<accession>A0A8J3DWB2</accession>
<gene>
    <name evidence="10 12" type="primary">nadD</name>
    <name evidence="12" type="ORF">GCM10011391_22720</name>
</gene>
<comment type="pathway">
    <text evidence="2 10">Cofactor biosynthesis; NAD(+) biosynthesis; deamido-NAD(+) from nicotinate D-ribonucleotide: step 1/1.</text>
</comment>
<dbReference type="Gene3D" id="3.40.50.620">
    <property type="entry name" value="HUPs"/>
    <property type="match status" value="1"/>
</dbReference>
<evidence type="ECO:0000256" key="6">
    <source>
        <dbReference type="ARBA" id="ARBA00022741"/>
    </source>
</evidence>
<keyword evidence="8 10" id="KW-0520">NAD</keyword>
<keyword evidence="3 10" id="KW-0662">Pyridine nucleotide biosynthesis</keyword>
<evidence type="ECO:0000313" key="12">
    <source>
        <dbReference type="EMBL" id="GGE43360.1"/>
    </source>
</evidence>
<dbReference type="NCBIfam" id="TIGR00125">
    <property type="entry name" value="cyt_tran_rel"/>
    <property type="match status" value="1"/>
</dbReference>
<dbReference type="InterPro" id="IPR004821">
    <property type="entry name" value="Cyt_trans-like"/>
</dbReference>
<evidence type="ECO:0000256" key="2">
    <source>
        <dbReference type="ARBA" id="ARBA00005019"/>
    </source>
</evidence>
<evidence type="ECO:0000313" key="13">
    <source>
        <dbReference type="Proteomes" id="UP000628775"/>
    </source>
</evidence>
<protein>
    <recommendedName>
        <fullName evidence="10">Probable nicotinate-nucleotide adenylyltransferase</fullName>
        <ecNumber evidence="10">2.7.7.18</ecNumber>
    </recommendedName>
    <alternativeName>
        <fullName evidence="10">Deamido-NAD(+) diphosphorylase</fullName>
    </alternativeName>
    <alternativeName>
        <fullName evidence="10">Deamido-NAD(+) pyrophosphorylase</fullName>
    </alternativeName>
    <alternativeName>
        <fullName evidence="10">Nicotinate mononucleotide adenylyltransferase</fullName>
        <shortName evidence="10">NaMN adenylyltransferase</shortName>
    </alternativeName>
</protein>
<dbReference type="EC" id="2.7.7.18" evidence="10"/>
<evidence type="ECO:0000256" key="8">
    <source>
        <dbReference type="ARBA" id="ARBA00023027"/>
    </source>
</evidence>
<dbReference type="GO" id="GO:0004515">
    <property type="term" value="F:nicotinate-nucleotide adenylyltransferase activity"/>
    <property type="evidence" value="ECO:0007669"/>
    <property type="project" value="UniProtKB-UniRule"/>
</dbReference>
<evidence type="ECO:0000256" key="1">
    <source>
        <dbReference type="ARBA" id="ARBA00002324"/>
    </source>
</evidence>
<evidence type="ECO:0000256" key="10">
    <source>
        <dbReference type="HAMAP-Rule" id="MF_00244"/>
    </source>
</evidence>
<dbReference type="AlphaFoldDB" id="A0A8J3DWB2"/>
<comment type="function">
    <text evidence="1 10">Catalyzes the reversible adenylation of nicotinate mononucleotide (NaMN) to nicotinic acid adenine dinucleotide (NaAD).</text>
</comment>
<keyword evidence="4 10" id="KW-0808">Transferase</keyword>
<feature type="domain" description="Cytidyltransferase-like" evidence="11">
    <location>
        <begin position="8"/>
        <end position="169"/>
    </location>
</feature>
<dbReference type="InterPro" id="IPR014729">
    <property type="entry name" value="Rossmann-like_a/b/a_fold"/>
</dbReference>
<dbReference type="InterPro" id="IPR005248">
    <property type="entry name" value="NadD/NMNAT"/>
</dbReference>
<comment type="similarity">
    <text evidence="10">Belongs to the NadD family.</text>
</comment>
<proteinExistence type="inferred from homology"/>
<comment type="caution">
    <text evidence="12">The sequence shown here is derived from an EMBL/GenBank/DDBJ whole genome shotgun (WGS) entry which is preliminary data.</text>
</comment>
<comment type="catalytic activity">
    <reaction evidence="9 10">
        <text>nicotinate beta-D-ribonucleotide + ATP + H(+) = deamido-NAD(+) + diphosphate</text>
        <dbReference type="Rhea" id="RHEA:22860"/>
        <dbReference type="ChEBI" id="CHEBI:15378"/>
        <dbReference type="ChEBI" id="CHEBI:30616"/>
        <dbReference type="ChEBI" id="CHEBI:33019"/>
        <dbReference type="ChEBI" id="CHEBI:57502"/>
        <dbReference type="ChEBI" id="CHEBI:58437"/>
        <dbReference type="EC" id="2.7.7.18"/>
    </reaction>
</comment>
<evidence type="ECO:0000256" key="5">
    <source>
        <dbReference type="ARBA" id="ARBA00022695"/>
    </source>
</evidence>
<reference evidence="12" key="2">
    <citation type="submission" date="2020-09" db="EMBL/GenBank/DDBJ databases">
        <authorList>
            <person name="Sun Q."/>
            <person name="Zhou Y."/>
        </authorList>
    </citation>
    <scope>NUCLEOTIDE SEQUENCE</scope>
    <source>
        <strain evidence="12">CGMCC 1.15371</strain>
    </source>
</reference>
<dbReference type="EMBL" id="BMIR01000009">
    <property type="protein sequence ID" value="GGE43360.1"/>
    <property type="molecule type" value="Genomic_DNA"/>
</dbReference>
<evidence type="ECO:0000259" key="11">
    <source>
        <dbReference type="Pfam" id="PF01467"/>
    </source>
</evidence>
<dbReference type="HAMAP" id="MF_00244">
    <property type="entry name" value="NaMN_adenylyltr"/>
    <property type="match status" value="1"/>
</dbReference>
<dbReference type="NCBIfam" id="TIGR00482">
    <property type="entry name" value="nicotinate (nicotinamide) nucleotide adenylyltransferase"/>
    <property type="match status" value="1"/>
</dbReference>
<dbReference type="UniPathway" id="UPA00253">
    <property type="reaction ID" value="UER00332"/>
</dbReference>
<dbReference type="GO" id="GO:0005524">
    <property type="term" value="F:ATP binding"/>
    <property type="evidence" value="ECO:0007669"/>
    <property type="project" value="UniProtKB-KW"/>
</dbReference>
<dbReference type="Pfam" id="PF01467">
    <property type="entry name" value="CTP_transf_like"/>
    <property type="match status" value="1"/>
</dbReference>
<dbReference type="NCBIfam" id="NF000841">
    <property type="entry name" value="PRK00071.1-4"/>
    <property type="match status" value="1"/>
</dbReference>
<evidence type="ECO:0000256" key="4">
    <source>
        <dbReference type="ARBA" id="ARBA00022679"/>
    </source>
</evidence>
<dbReference type="RefSeq" id="WP_188693778.1">
    <property type="nucleotide sequence ID" value="NZ_BMIR01000009.1"/>
</dbReference>
<keyword evidence="7 10" id="KW-0067">ATP-binding</keyword>
<dbReference type="GO" id="GO:0009435">
    <property type="term" value="P:NAD+ biosynthetic process"/>
    <property type="evidence" value="ECO:0007669"/>
    <property type="project" value="UniProtKB-UniRule"/>
</dbReference>